<dbReference type="InterPro" id="IPR016201">
    <property type="entry name" value="PSI"/>
</dbReference>
<sequence>MDVSLVYKGFIYPLVNNPGLSDDISIWARIQRLFVIAKLARTPGGSDLEEVGRWAVQQEKEKRLLQRPGADRLFPSPERGNKYLVQVEGHLNNSGNGQTSELTLTWDRTGVPGGSEISFFFLEPFRSEVCAAYPSCLACLADQGCGWCPLSATCHRRLAQDQGAAACGSGTVRLILSPSNCILCEDYRDCYACSKDPYCEWQVNSSKKGDFLCSRRGRLPSAIRVPEDCPKLCNQRSTCSECLSNSSQCAWCQSTRSCFFFAAYLAKYPYGDCR</sequence>
<dbReference type="SUPFAM" id="SSF103575">
    <property type="entry name" value="Plexin repeat"/>
    <property type="match status" value="1"/>
</dbReference>
<protein>
    <recommendedName>
        <fullName evidence="4">PSI domain-containing protein</fullName>
    </recommendedName>
</protein>
<reference evidence="5" key="2">
    <citation type="submission" date="2025-09" db="UniProtKB">
        <authorList>
            <consortium name="Ensembl"/>
        </authorList>
    </citation>
    <scope>IDENTIFICATION</scope>
</reference>
<organism evidence="5 6">
    <name type="scientific">Sphenodon punctatus</name>
    <name type="common">Tuatara</name>
    <name type="synonym">Hatteria punctata</name>
    <dbReference type="NCBI Taxonomy" id="8508"/>
    <lineage>
        <taxon>Eukaryota</taxon>
        <taxon>Metazoa</taxon>
        <taxon>Chordata</taxon>
        <taxon>Craniata</taxon>
        <taxon>Vertebrata</taxon>
        <taxon>Euteleostomi</taxon>
        <taxon>Lepidosauria</taxon>
        <taxon>Sphenodontia</taxon>
        <taxon>Sphenodontidae</taxon>
        <taxon>Sphenodon</taxon>
    </lineage>
</organism>
<dbReference type="InterPro" id="IPR002165">
    <property type="entry name" value="Plexin_repeat"/>
</dbReference>
<dbReference type="SMART" id="SM00423">
    <property type="entry name" value="PSI"/>
    <property type="match status" value="3"/>
</dbReference>
<keyword evidence="6" id="KW-1185">Reference proteome</keyword>
<keyword evidence="2" id="KW-0472">Membrane</keyword>
<dbReference type="GO" id="GO:0016020">
    <property type="term" value="C:membrane"/>
    <property type="evidence" value="ECO:0007669"/>
    <property type="project" value="UniProtKB-SubCell"/>
</dbReference>
<comment type="subcellular location">
    <subcellularLocation>
        <location evidence="1">Membrane</location>
    </subcellularLocation>
</comment>
<dbReference type="AlphaFoldDB" id="A0A8D0LB39"/>
<proteinExistence type="predicted"/>
<evidence type="ECO:0000259" key="4">
    <source>
        <dbReference type="SMART" id="SM00423"/>
    </source>
</evidence>
<feature type="domain" description="PSI" evidence="4">
    <location>
        <begin position="232"/>
        <end position="274"/>
    </location>
</feature>
<accession>A0A8D0LB39</accession>
<evidence type="ECO:0000256" key="2">
    <source>
        <dbReference type="ARBA" id="ARBA00023136"/>
    </source>
</evidence>
<evidence type="ECO:0000313" key="5">
    <source>
        <dbReference type="Ensembl" id="ENSSPUP00000021950.1"/>
    </source>
</evidence>
<feature type="domain" description="PSI" evidence="4">
    <location>
        <begin position="129"/>
        <end position="182"/>
    </location>
</feature>
<dbReference type="Ensembl" id="ENSSPUT00000023392.1">
    <property type="protein sequence ID" value="ENSSPUP00000021950.1"/>
    <property type="gene ID" value="ENSSPUG00000016852.1"/>
</dbReference>
<feature type="domain" description="PSI" evidence="4">
    <location>
        <begin position="183"/>
        <end position="230"/>
    </location>
</feature>
<name>A0A8D0LB39_SPHPU</name>
<evidence type="ECO:0000313" key="6">
    <source>
        <dbReference type="Proteomes" id="UP000694392"/>
    </source>
</evidence>
<evidence type="ECO:0000256" key="3">
    <source>
        <dbReference type="ARBA" id="ARBA00023180"/>
    </source>
</evidence>
<dbReference type="Proteomes" id="UP000694392">
    <property type="component" value="Unplaced"/>
</dbReference>
<keyword evidence="3" id="KW-0325">Glycoprotein</keyword>
<dbReference type="Pfam" id="PF01437">
    <property type="entry name" value="PSI"/>
    <property type="match status" value="2"/>
</dbReference>
<reference evidence="5" key="1">
    <citation type="submission" date="2025-08" db="UniProtKB">
        <authorList>
            <consortium name="Ensembl"/>
        </authorList>
    </citation>
    <scope>IDENTIFICATION</scope>
</reference>
<evidence type="ECO:0000256" key="1">
    <source>
        <dbReference type="ARBA" id="ARBA00004370"/>
    </source>
</evidence>